<comment type="caution">
    <text evidence="1">The sequence shown here is derived from an EMBL/GenBank/DDBJ whole genome shotgun (WGS) entry which is preliminary data.</text>
</comment>
<dbReference type="EMBL" id="JAINUG010000009">
    <property type="protein sequence ID" value="KAJ8415449.1"/>
    <property type="molecule type" value="Genomic_DNA"/>
</dbReference>
<gene>
    <name evidence="1" type="ORF">AAFF_G00424290</name>
</gene>
<dbReference type="Proteomes" id="UP001221898">
    <property type="component" value="Unassembled WGS sequence"/>
</dbReference>
<proteinExistence type="predicted"/>
<accession>A0AAD7T6N5</accession>
<evidence type="ECO:0000313" key="1">
    <source>
        <dbReference type="EMBL" id="KAJ8415449.1"/>
    </source>
</evidence>
<name>A0AAD7T6N5_9TELE</name>
<dbReference type="AlphaFoldDB" id="A0AAD7T6N5"/>
<evidence type="ECO:0000313" key="2">
    <source>
        <dbReference type="Proteomes" id="UP001221898"/>
    </source>
</evidence>
<reference evidence="1" key="1">
    <citation type="journal article" date="2023" name="Science">
        <title>Genome structures resolve the early diversification of teleost fishes.</title>
        <authorList>
            <person name="Parey E."/>
            <person name="Louis A."/>
            <person name="Montfort J."/>
            <person name="Bouchez O."/>
            <person name="Roques C."/>
            <person name="Iampietro C."/>
            <person name="Lluch J."/>
            <person name="Castinel A."/>
            <person name="Donnadieu C."/>
            <person name="Desvignes T."/>
            <person name="Floi Bucao C."/>
            <person name="Jouanno E."/>
            <person name="Wen M."/>
            <person name="Mejri S."/>
            <person name="Dirks R."/>
            <person name="Jansen H."/>
            <person name="Henkel C."/>
            <person name="Chen W.J."/>
            <person name="Zahm M."/>
            <person name="Cabau C."/>
            <person name="Klopp C."/>
            <person name="Thompson A.W."/>
            <person name="Robinson-Rechavi M."/>
            <person name="Braasch I."/>
            <person name="Lecointre G."/>
            <person name="Bobe J."/>
            <person name="Postlethwait J.H."/>
            <person name="Berthelot C."/>
            <person name="Roest Crollius H."/>
            <person name="Guiguen Y."/>
        </authorList>
    </citation>
    <scope>NUCLEOTIDE SEQUENCE</scope>
    <source>
        <strain evidence="1">NC1722</strain>
    </source>
</reference>
<organism evidence="1 2">
    <name type="scientific">Aldrovandia affinis</name>
    <dbReference type="NCBI Taxonomy" id="143900"/>
    <lineage>
        <taxon>Eukaryota</taxon>
        <taxon>Metazoa</taxon>
        <taxon>Chordata</taxon>
        <taxon>Craniata</taxon>
        <taxon>Vertebrata</taxon>
        <taxon>Euteleostomi</taxon>
        <taxon>Actinopterygii</taxon>
        <taxon>Neopterygii</taxon>
        <taxon>Teleostei</taxon>
        <taxon>Notacanthiformes</taxon>
        <taxon>Halosauridae</taxon>
        <taxon>Aldrovandia</taxon>
    </lineage>
</organism>
<sequence>MQDSLQCSAALRAPPSMWSHRLGRTLGNDRSVKQGSEKSQLEACCAGQSFARDRKLQEPGGILGLSRHQRLCV</sequence>
<keyword evidence="2" id="KW-1185">Reference proteome</keyword>
<protein>
    <submittedName>
        <fullName evidence="1">Uncharacterized protein</fullName>
    </submittedName>
</protein>